<keyword evidence="6 8" id="KW-0807">Transducer</keyword>
<evidence type="ECO:0000256" key="5">
    <source>
        <dbReference type="ARBA" id="ARBA00023136"/>
    </source>
</evidence>
<dbReference type="CDD" id="cd11386">
    <property type="entry name" value="MCP_signal"/>
    <property type="match status" value="1"/>
</dbReference>
<dbReference type="SMART" id="SM01049">
    <property type="entry name" value="Cache_2"/>
    <property type="match status" value="1"/>
</dbReference>
<feature type="transmembrane region" description="Helical" evidence="9">
    <location>
        <begin position="189"/>
        <end position="208"/>
    </location>
</feature>
<dbReference type="EMBL" id="JACYTO010000001">
    <property type="protein sequence ID" value="MBD8503035.1"/>
    <property type="molecule type" value="Genomic_DNA"/>
</dbReference>
<evidence type="ECO:0000259" key="11">
    <source>
        <dbReference type="PROSITE" id="PS50885"/>
    </source>
</evidence>
<dbReference type="PROSITE" id="PS50885">
    <property type="entry name" value="HAMP"/>
    <property type="match status" value="1"/>
</dbReference>
<evidence type="ECO:0000256" key="3">
    <source>
        <dbReference type="ARBA" id="ARBA00022692"/>
    </source>
</evidence>
<proteinExistence type="inferred from homology"/>
<feature type="domain" description="HAMP" evidence="11">
    <location>
        <begin position="226"/>
        <end position="267"/>
    </location>
</feature>
<evidence type="ECO:0000256" key="1">
    <source>
        <dbReference type="ARBA" id="ARBA00004651"/>
    </source>
</evidence>
<evidence type="ECO:0000256" key="9">
    <source>
        <dbReference type="SAM" id="Phobius"/>
    </source>
</evidence>
<dbReference type="InterPro" id="IPR004090">
    <property type="entry name" value="Chemotax_Me-accpt_rcpt"/>
</dbReference>
<dbReference type="PANTHER" id="PTHR32089">
    <property type="entry name" value="METHYL-ACCEPTING CHEMOTAXIS PROTEIN MCPB"/>
    <property type="match status" value="1"/>
</dbReference>
<dbReference type="InterPro" id="IPR004010">
    <property type="entry name" value="Double_Cache_2"/>
</dbReference>
<sequence length="544" mass="57870">MSLKSMSVMNRLVLVLVIALAGTLLLSAVALQQYRGRMLEDYQRAVRSLVDVAHGVVAHHHELERSGALSRADAQAAAIAALRALRYDGVEYFWINDSGPVIVMHPIKPELEGKNLGQSQDPNGKYLFREFARVANAEGAGFVDYMWPKPGSEAPQPKLSYVKMFKPWDWIVGSGIYVDDIGHAFMGHLYQFAAVVAGLMAVLVFVAWRVVRSVTSQLGGEPAYATEVMRSVAAGDLTVDVRVSGGDRDSLLGALAQMVTRLRKMVGDIGNDAERVAGFSHELSGVSRSVAEAAHNQSDAASSIAAAVEQMTVSVTHISDSARETETNSERAATLARQGEARADEAVAEMGAMAGTVDQAAEKIQQLVERANEIGSIANVIKEIAAQTNLLALNAAIEAARAGEQGRGFAVVADEVRKLAERTSAATEEIGGMIGAIQGDTASAVEVMGRVAGQVKGGVDLVQGAAGSLREIREGTQVALGRIREVADATKEQSSVSTSIAQQVEQIAQMVEGTSSSMRSAVSAVEELEKLSADLHELVGRFRY</sequence>
<dbReference type="RefSeq" id="WP_187717773.1">
    <property type="nucleotide sequence ID" value="NZ_JACTAH010000001.1"/>
</dbReference>
<organism evidence="12 13">
    <name type="scientific">Thauera sedimentorum</name>
    <dbReference type="NCBI Taxonomy" id="2767595"/>
    <lineage>
        <taxon>Bacteria</taxon>
        <taxon>Pseudomonadati</taxon>
        <taxon>Pseudomonadota</taxon>
        <taxon>Betaproteobacteria</taxon>
        <taxon>Rhodocyclales</taxon>
        <taxon>Zoogloeaceae</taxon>
        <taxon>Thauera</taxon>
    </lineage>
</organism>
<comment type="caution">
    <text evidence="12">The sequence shown here is derived from an EMBL/GenBank/DDBJ whole genome shotgun (WGS) entry which is preliminary data.</text>
</comment>
<reference evidence="13" key="1">
    <citation type="submission" date="2023-07" db="EMBL/GenBank/DDBJ databases">
        <title>Thauera sp. CAU 1555 isolated from sand of Yaerae Beach.</title>
        <authorList>
            <person name="Kim W."/>
        </authorList>
    </citation>
    <scope>NUCLEOTIDE SEQUENCE [LARGE SCALE GENOMIC DNA]</scope>
    <source>
        <strain evidence="13">CAU 1555</strain>
    </source>
</reference>
<dbReference type="Proteomes" id="UP000603602">
    <property type="component" value="Unassembled WGS sequence"/>
</dbReference>
<evidence type="ECO:0000256" key="8">
    <source>
        <dbReference type="PROSITE-ProRule" id="PRU00284"/>
    </source>
</evidence>
<dbReference type="InterPro" id="IPR033480">
    <property type="entry name" value="sCache_2"/>
</dbReference>
<evidence type="ECO:0000313" key="12">
    <source>
        <dbReference type="EMBL" id="MBD8503035.1"/>
    </source>
</evidence>
<keyword evidence="2" id="KW-1003">Cell membrane</keyword>
<dbReference type="Pfam" id="PF00015">
    <property type="entry name" value="MCPsignal"/>
    <property type="match status" value="1"/>
</dbReference>
<evidence type="ECO:0000256" key="2">
    <source>
        <dbReference type="ARBA" id="ARBA00022475"/>
    </source>
</evidence>
<dbReference type="PROSITE" id="PS50111">
    <property type="entry name" value="CHEMOTAXIS_TRANSDUC_2"/>
    <property type="match status" value="1"/>
</dbReference>
<name>A0ABR9B9L6_9RHOO</name>
<evidence type="ECO:0000259" key="10">
    <source>
        <dbReference type="PROSITE" id="PS50111"/>
    </source>
</evidence>
<dbReference type="SMART" id="SM00283">
    <property type="entry name" value="MA"/>
    <property type="match status" value="1"/>
</dbReference>
<evidence type="ECO:0000256" key="6">
    <source>
        <dbReference type="ARBA" id="ARBA00023224"/>
    </source>
</evidence>
<feature type="domain" description="Methyl-accepting transducer" evidence="10">
    <location>
        <begin position="272"/>
        <end position="508"/>
    </location>
</feature>
<gene>
    <name evidence="12" type="ORF">IFO67_09085</name>
</gene>
<keyword evidence="4 9" id="KW-1133">Transmembrane helix</keyword>
<dbReference type="InterPro" id="IPR004089">
    <property type="entry name" value="MCPsignal_dom"/>
</dbReference>
<dbReference type="SUPFAM" id="SSF58104">
    <property type="entry name" value="Methyl-accepting chemotaxis protein (MCP) signaling domain"/>
    <property type="match status" value="1"/>
</dbReference>
<comment type="subcellular location">
    <subcellularLocation>
        <location evidence="1">Cell membrane</location>
        <topology evidence="1">Multi-pass membrane protein</topology>
    </subcellularLocation>
</comment>
<dbReference type="Gene3D" id="3.30.450.20">
    <property type="entry name" value="PAS domain"/>
    <property type="match status" value="1"/>
</dbReference>
<keyword evidence="13" id="KW-1185">Reference proteome</keyword>
<dbReference type="PRINTS" id="PR00260">
    <property type="entry name" value="CHEMTRNSDUCR"/>
</dbReference>
<dbReference type="Pfam" id="PF08269">
    <property type="entry name" value="dCache_2"/>
    <property type="match status" value="1"/>
</dbReference>
<protein>
    <submittedName>
        <fullName evidence="12">Methyl-accepting chemotaxis protein</fullName>
    </submittedName>
</protein>
<accession>A0ABR9B9L6</accession>
<dbReference type="InterPro" id="IPR003660">
    <property type="entry name" value="HAMP_dom"/>
</dbReference>
<dbReference type="Gene3D" id="1.10.287.950">
    <property type="entry name" value="Methyl-accepting chemotaxis protein"/>
    <property type="match status" value="1"/>
</dbReference>
<keyword evidence="3 9" id="KW-0812">Transmembrane</keyword>
<evidence type="ECO:0000256" key="4">
    <source>
        <dbReference type="ARBA" id="ARBA00022989"/>
    </source>
</evidence>
<keyword evidence="5 9" id="KW-0472">Membrane</keyword>
<comment type="similarity">
    <text evidence="7">Belongs to the methyl-accepting chemotaxis (MCP) protein family.</text>
</comment>
<evidence type="ECO:0000313" key="13">
    <source>
        <dbReference type="Proteomes" id="UP000603602"/>
    </source>
</evidence>
<evidence type="ECO:0000256" key="7">
    <source>
        <dbReference type="ARBA" id="ARBA00029447"/>
    </source>
</evidence>
<dbReference type="PANTHER" id="PTHR32089:SF112">
    <property type="entry name" value="LYSOZYME-LIKE PROTEIN-RELATED"/>
    <property type="match status" value="1"/>
</dbReference>